<proteinExistence type="predicted"/>
<evidence type="ECO:0000313" key="3">
    <source>
        <dbReference type="EMBL" id="TFI57929.1"/>
    </source>
</evidence>
<feature type="region of interest" description="Disordered" evidence="1">
    <location>
        <begin position="135"/>
        <end position="162"/>
    </location>
</feature>
<accession>A0A4Y8ZT43</accession>
<evidence type="ECO:0000313" key="4">
    <source>
        <dbReference type="Proteomes" id="UP000298213"/>
    </source>
</evidence>
<dbReference type="InterPro" id="IPR029068">
    <property type="entry name" value="Glyas_Bleomycin-R_OHBP_Dase"/>
</dbReference>
<dbReference type="SUPFAM" id="SSF54593">
    <property type="entry name" value="Glyoxalase/Bleomycin resistance protein/Dihydroxybiphenyl dioxygenase"/>
    <property type="match status" value="1"/>
</dbReference>
<organism evidence="3 4">
    <name type="scientific">Sphingomonas parva</name>
    <dbReference type="NCBI Taxonomy" id="2555898"/>
    <lineage>
        <taxon>Bacteria</taxon>
        <taxon>Pseudomonadati</taxon>
        <taxon>Pseudomonadota</taxon>
        <taxon>Alphaproteobacteria</taxon>
        <taxon>Sphingomonadales</taxon>
        <taxon>Sphingomonadaceae</taxon>
        <taxon>Sphingomonas</taxon>
    </lineage>
</organism>
<dbReference type="EMBL" id="SPDV01000021">
    <property type="protein sequence ID" value="TFI57929.1"/>
    <property type="molecule type" value="Genomic_DNA"/>
</dbReference>
<name>A0A4Y8ZT43_9SPHN</name>
<dbReference type="RefSeq" id="WP_135087107.1">
    <property type="nucleotide sequence ID" value="NZ_SPDV01000021.1"/>
</dbReference>
<keyword evidence="4" id="KW-1185">Reference proteome</keyword>
<dbReference type="CDD" id="cd07246">
    <property type="entry name" value="VOC_like"/>
    <property type="match status" value="1"/>
</dbReference>
<evidence type="ECO:0000259" key="2">
    <source>
        <dbReference type="PROSITE" id="PS51819"/>
    </source>
</evidence>
<dbReference type="Gene3D" id="3.30.720.110">
    <property type="match status" value="1"/>
</dbReference>
<feature type="compositionally biased region" description="Low complexity" evidence="1">
    <location>
        <begin position="148"/>
        <end position="162"/>
    </location>
</feature>
<feature type="domain" description="VOC" evidence="2">
    <location>
        <begin position="9"/>
        <end position="133"/>
    </location>
</feature>
<dbReference type="InterPro" id="IPR037523">
    <property type="entry name" value="VOC_core"/>
</dbReference>
<dbReference type="PANTHER" id="PTHR34109">
    <property type="entry name" value="BNAUNNG04460D PROTEIN-RELATED"/>
    <property type="match status" value="1"/>
</dbReference>
<dbReference type="Proteomes" id="UP000298213">
    <property type="component" value="Unassembled WGS sequence"/>
</dbReference>
<dbReference type="PANTHER" id="PTHR34109:SF1">
    <property type="entry name" value="VOC DOMAIN-CONTAINING PROTEIN"/>
    <property type="match status" value="1"/>
</dbReference>
<dbReference type="InterPro" id="IPR004360">
    <property type="entry name" value="Glyas_Fos-R_dOase_dom"/>
</dbReference>
<feature type="compositionally biased region" description="Basic and acidic residues" evidence="1">
    <location>
        <begin position="135"/>
        <end position="147"/>
    </location>
</feature>
<comment type="caution">
    <text evidence="3">The sequence shown here is derived from an EMBL/GenBank/DDBJ whole genome shotgun (WGS) entry which is preliminary data.</text>
</comment>
<gene>
    <name evidence="3" type="ORF">E2493_12080</name>
</gene>
<sequence length="162" mass="17722">MSVDPIPEDYRSITPYLVVRGAAAALDFYRRAFGAEEILRLPMGDRIGHAELRIGNSIVMLADEFPEMDILGPQSRGGATSSLLLYTEDVDAMFARAVDAGATAERPPEDQFYGDRMGTLRDPFGQRWSVATHKEDVPEDEMRRRMEAMSAGAAAPAAAEAV</sequence>
<dbReference type="AlphaFoldDB" id="A0A4Y8ZT43"/>
<dbReference type="Gene3D" id="3.30.720.120">
    <property type="match status" value="1"/>
</dbReference>
<dbReference type="Pfam" id="PF00903">
    <property type="entry name" value="Glyoxalase"/>
    <property type="match status" value="1"/>
</dbReference>
<protein>
    <submittedName>
        <fullName evidence="3">VOC family protein</fullName>
    </submittedName>
</protein>
<evidence type="ECO:0000256" key="1">
    <source>
        <dbReference type="SAM" id="MobiDB-lite"/>
    </source>
</evidence>
<dbReference type="PROSITE" id="PS51819">
    <property type="entry name" value="VOC"/>
    <property type="match status" value="1"/>
</dbReference>
<dbReference type="OrthoDB" id="9795306at2"/>
<reference evidence="3 4" key="1">
    <citation type="submission" date="2019-03" db="EMBL/GenBank/DDBJ databases">
        <title>Genome sequence of Sphingomonas sp. 17J27-24.</title>
        <authorList>
            <person name="Kim M."/>
            <person name="Maeng S."/>
            <person name="Sathiyaraj S."/>
        </authorList>
    </citation>
    <scope>NUCLEOTIDE SEQUENCE [LARGE SCALE GENOMIC DNA]</scope>
    <source>
        <strain evidence="3 4">17J27-24</strain>
    </source>
</reference>